<dbReference type="RefSeq" id="WP_152585750.1">
    <property type="nucleotide sequence ID" value="NZ_CP045423.1"/>
</dbReference>
<evidence type="ECO:0000256" key="6">
    <source>
        <dbReference type="SAM" id="Phobius"/>
    </source>
</evidence>
<evidence type="ECO:0000256" key="5">
    <source>
        <dbReference type="ARBA" id="ARBA00023136"/>
    </source>
</evidence>
<reference evidence="7 8" key="1">
    <citation type="submission" date="2019-10" db="EMBL/GenBank/DDBJ databases">
        <title>Isolation, Identification of Microvirga thermotolerans HR1, a novel thermophilic bacterium and Comparative Genomics of the genus Microvirga.</title>
        <authorList>
            <person name="Li J."/>
            <person name="Zhang W."/>
            <person name="Lin M."/>
            <person name="Wang J."/>
        </authorList>
    </citation>
    <scope>NUCLEOTIDE SEQUENCE [LARGE SCALE GENOMIC DNA]</scope>
    <source>
        <strain evidence="7 8">HR1</strain>
    </source>
</reference>
<dbReference type="GO" id="GO:0005886">
    <property type="term" value="C:plasma membrane"/>
    <property type="evidence" value="ECO:0007669"/>
    <property type="project" value="UniProtKB-SubCell"/>
</dbReference>
<dbReference type="PANTHER" id="PTHR30250">
    <property type="entry name" value="PST FAMILY PREDICTED COLANIC ACID TRANSPORTER"/>
    <property type="match status" value="1"/>
</dbReference>
<dbReference type="AlphaFoldDB" id="A0A5P9JXZ5"/>
<dbReference type="PANTHER" id="PTHR30250:SF11">
    <property type="entry name" value="O-ANTIGEN TRANSPORTER-RELATED"/>
    <property type="match status" value="1"/>
</dbReference>
<protein>
    <recommendedName>
        <fullName evidence="9">Oligosaccharide flippase family protein</fullName>
    </recommendedName>
</protein>
<evidence type="ECO:0000313" key="7">
    <source>
        <dbReference type="EMBL" id="QFU16105.1"/>
    </source>
</evidence>
<evidence type="ECO:0000256" key="4">
    <source>
        <dbReference type="ARBA" id="ARBA00022989"/>
    </source>
</evidence>
<keyword evidence="8" id="KW-1185">Reference proteome</keyword>
<feature type="transmembrane region" description="Helical" evidence="6">
    <location>
        <begin position="396"/>
        <end position="416"/>
    </location>
</feature>
<feature type="transmembrane region" description="Helical" evidence="6">
    <location>
        <begin position="302"/>
        <end position="321"/>
    </location>
</feature>
<feature type="transmembrane region" description="Helical" evidence="6">
    <location>
        <begin position="371"/>
        <end position="390"/>
    </location>
</feature>
<keyword evidence="2" id="KW-1003">Cell membrane</keyword>
<feature type="transmembrane region" description="Helical" evidence="6">
    <location>
        <begin position="24"/>
        <end position="47"/>
    </location>
</feature>
<name>A0A5P9JXZ5_9HYPH</name>
<feature type="transmembrane region" description="Helical" evidence="6">
    <location>
        <begin position="160"/>
        <end position="179"/>
    </location>
</feature>
<feature type="transmembrane region" description="Helical" evidence="6">
    <location>
        <begin position="341"/>
        <end position="364"/>
    </location>
</feature>
<keyword evidence="3 6" id="KW-0812">Transmembrane</keyword>
<feature type="transmembrane region" description="Helical" evidence="6">
    <location>
        <begin position="53"/>
        <end position="76"/>
    </location>
</feature>
<proteinExistence type="predicted"/>
<feature type="transmembrane region" description="Helical" evidence="6">
    <location>
        <begin position="121"/>
        <end position="139"/>
    </location>
</feature>
<organism evidence="7 8">
    <name type="scientific">Microvirga thermotolerans</name>
    <dbReference type="NCBI Taxonomy" id="2651334"/>
    <lineage>
        <taxon>Bacteria</taxon>
        <taxon>Pseudomonadati</taxon>
        <taxon>Pseudomonadota</taxon>
        <taxon>Alphaproteobacteria</taxon>
        <taxon>Hyphomicrobiales</taxon>
        <taxon>Methylobacteriaceae</taxon>
        <taxon>Microvirga</taxon>
    </lineage>
</organism>
<keyword evidence="5 6" id="KW-0472">Membrane</keyword>
<dbReference type="KEGG" id="mico:GDR74_07655"/>
<evidence type="ECO:0000256" key="3">
    <source>
        <dbReference type="ARBA" id="ARBA00022692"/>
    </source>
</evidence>
<evidence type="ECO:0000313" key="8">
    <source>
        <dbReference type="Proteomes" id="UP000325614"/>
    </source>
</evidence>
<keyword evidence="4 6" id="KW-1133">Transmembrane helix</keyword>
<dbReference type="InterPro" id="IPR050833">
    <property type="entry name" value="Poly_Biosynth_Transport"/>
</dbReference>
<gene>
    <name evidence="7" type="ORF">GDR74_07655</name>
</gene>
<evidence type="ECO:0008006" key="9">
    <source>
        <dbReference type="Google" id="ProtNLM"/>
    </source>
</evidence>
<feature type="transmembrane region" description="Helical" evidence="6">
    <location>
        <begin position="260"/>
        <end position="281"/>
    </location>
</feature>
<sequence>MSTPHRFIRSLLDLGARFLPRGGVVLLLGTLSARAISTCGLLVTAALLGPAPYAALGVYVGVLSLLSVAACGRYEAAILAVRDERDARSVVLLSQRICALFLLAVSAFCALAVAMGWNVPLGLPAAALAVLPLGIFARVKLRIESLVLTRSGRPRIRARGAVAQSIAQPLVTLAIYGMAVDPVMALVLGDCVGHLVAASILRVGNRAWREENPPRGRLVQHAKAWRQMPLPGLPNAFLSIAFDAAPALLAGLTLPPHLGGQMILALRLLDIPGFLVSFVAVPTLQRAIVEDRTPLRYTLRPVLRLAVLLGGTFLAIAGAAHVLSPLLLHTRWPELFRLVQWFAPSAALLAFINPLIELIAIYGVEVQAFRLHLASLFVLALCTGGLLVFGERVPSLALLIALAALARVILFARLLVAQSRIERERVARRA</sequence>
<feature type="transmembrane region" description="Helical" evidence="6">
    <location>
        <begin position="97"/>
        <end position="115"/>
    </location>
</feature>
<comment type="subcellular location">
    <subcellularLocation>
        <location evidence="1">Cell membrane</location>
        <topology evidence="1">Multi-pass membrane protein</topology>
    </subcellularLocation>
</comment>
<accession>A0A5P9JXZ5</accession>
<evidence type="ECO:0000256" key="1">
    <source>
        <dbReference type="ARBA" id="ARBA00004651"/>
    </source>
</evidence>
<dbReference type="Proteomes" id="UP000325614">
    <property type="component" value="Chromosome"/>
</dbReference>
<evidence type="ECO:0000256" key="2">
    <source>
        <dbReference type="ARBA" id="ARBA00022475"/>
    </source>
</evidence>
<dbReference type="EMBL" id="CP045423">
    <property type="protein sequence ID" value="QFU16105.1"/>
    <property type="molecule type" value="Genomic_DNA"/>
</dbReference>